<protein>
    <submittedName>
        <fullName evidence="6">Prolyl-tRNA synthetase ProS</fullName>
        <ecNumber evidence="6">6.1.1.15</ecNumber>
    </submittedName>
</protein>
<dbReference type="Gene3D" id="3.40.50.800">
    <property type="entry name" value="Anticodon-binding domain"/>
    <property type="match status" value="1"/>
</dbReference>
<dbReference type="KEGG" id="eac:EAL2_c01330"/>
<gene>
    <name evidence="6" type="primary">proS</name>
    <name evidence="6" type="ORF">EAL2_c01330</name>
</gene>
<dbReference type="EC" id="6.1.1.15" evidence="6"/>
<dbReference type="GO" id="GO:0016740">
    <property type="term" value="F:transferase activity"/>
    <property type="evidence" value="ECO:0007669"/>
    <property type="project" value="UniProtKB-ARBA"/>
</dbReference>
<evidence type="ECO:0000256" key="2">
    <source>
        <dbReference type="ARBA" id="ARBA00022840"/>
    </source>
</evidence>
<dbReference type="EMBL" id="CP007452">
    <property type="protein sequence ID" value="AHM55467.1"/>
    <property type="molecule type" value="Genomic_DNA"/>
</dbReference>
<dbReference type="GO" id="GO:0005524">
    <property type="term" value="F:ATP binding"/>
    <property type="evidence" value="ECO:0007669"/>
    <property type="project" value="UniProtKB-KW"/>
</dbReference>
<evidence type="ECO:0000256" key="3">
    <source>
        <dbReference type="ARBA" id="ARBA00023146"/>
    </source>
</evidence>
<keyword evidence="3 6" id="KW-0030">Aminoacyl-tRNA synthetase</keyword>
<dbReference type="GO" id="GO:0004827">
    <property type="term" value="F:proline-tRNA ligase activity"/>
    <property type="evidence" value="ECO:0007669"/>
    <property type="project" value="UniProtKB-EC"/>
</dbReference>
<keyword evidence="6" id="KW-0436">Ligase</keyword>
<feature type="domain" description="Anticodon-binding" evidence="4">
    <location>
        <begin position="432"/>
        <end position="517"/>
    </location>
</feature>
<dbReference type="Pfam" id="PF04073">
    <property type="entry name" value="tRNA_edit"/>
    <property type="match status" value="1"/>
</dbReference>
<keyword evidence="7" id="KW-1185">Reference proteome</keyword>
<name>W8TGY9_PEPAC</name>
<keyword evidence="2" id="KW-0067">ATP-binding</keyword>
<dbReference type="SUPFAM" id="SSF55826">
    <property type="entry name" value="YbaK/ProRS associated domain"/>
    <property type="match status" value="1"/>
</dbReference>
<dbReference type="eggNOG" id="COG0442">
    <property type="taxonomic scope" value="Bacteria"/>
</dbReference>
<dbReference type="GO" id="GO:0002161">
    <property type="term" value="F:aminoacyl-tRNA deacylase activity"/>
    <property type="evidence" value="ECO:0007669"/>
    <property type="project" value="InterPro"/>
</dbReference>
<accession>W8TGY9</accession>
<dbReference type="SUPFAM" id="SSF55681">
    <property type="entry name" value="Class II aaRS and biotin synthetases"/>
    <property type="match status" value="1"/>
</dbReference>
<dbReference type="InterPro" id="IPR004154">
    <property type="entry name" value="Anticodon-bd"/>
</dbReference>
<organism evidence="6 7">
    <name type="scientific">Peptoclostridium acidaminophilum DSM 3953</name>
    <dbReference type="NCBI Taxonomy" id="1286171"/>
    <lineage>
        <taxon>Bacteria</taxon>
        <taxon>Bacillati</taxon>
        <taxon>Bacillota</taxon>
        <taxon>Clostridia</taxon>
        <taxon>Peptostreptococcales</taxon>
        <taxon>Peptoclostridiaceae</taxon>
        <taxon>Peptoclostridium</taxon>
    </lineage>
</organism>
<dbReference type="InterPro" id="IPR036621">
    <property type="entry name" value="Anticodon-bd_dom_sf"/>
</dbReference>
<evidence type="ECO:0000313" key="6">
    <source>
        <dbReference type="EMBL" id="AHM55467.1"/>
    </source>
</evidence>
<keyword evidence="1" id="KW-0963">Cytoplasm</keyword>
<dbReference type="GO" id="GO:0005829">
    <property type="term" value="C:cytosol"/>
    <property type="evidence" value="ECO:0007669"/>
    <property type="project" value="TreeGrafter"/>
</dbReference>
<dbReference type="HOGENOM" id="CLU_016739_0_0_9"/>
<proteinExistence type="predicted"/>
<dbReference type="CDD" id="cd00861">
    <property type="entry name" value="ProRS_anticodon_short"/>
    <property type="match status" value="1"/>
</dbReference>
<feature type="domain" description="YbaK/aminoacyl-tRNA synthetase-associated" evidence="5">
    <location>
        <begin position="218"/>
        <end position="334"/>
    </location>
</feature>
<sequence length="519" mass="57141">MTKRSDFMKLGSFYTKTYKSMPYDIQFQSSHLLYRSGLVKLSDDGSMCYSPMGALYAKKLEHSIRERLRGFMEFGLAGGEKECLAMYHQELKSYKQLPLKLFHATTFENDDYKLKEGLFNPRLFTNFVFTAFAGEQAAAEIGKELADALQGLFGEVGLELQLLDSDGMTSLVWKSELPLKQFLKCNSCGFGGDARHIKSGAHKAKESEELLGSELVHTPSVGSIAQLEEFFGASATGFIKTLIFEAGEKTVAVLLRGDRNISIGLLAKHLGIDPMEIKMASEDKVMEATGASVGFAGPIGLRADMLLCDEEVIHLKNAVCGANRTDYHIKNVTFGRDFKPDAVGAFKEARPGDLCLYDDGTLEALNGIEIASIEIKELGSAYLDENSKEKRLWSVSARVCMERLISAIAEENMDESGGMVWPVACAPFEYYVIAGNVKKPEELQLAEAAYNRILERGRSAVLDDRSERIGSKFIDCELLGVRGVVVAGKLASQGMVEVRDRKSGSTCEASIEELADNLY</sequence>
<reference evidence="6 7" key="1">
    <citation type="journal article" date="2014" name="Genome Announc.">
        <title>Complete Genome Sequence of Amino Acid-Utilizing Eubacterium acidaminophilum al-2 (DSM 3953).</title>
        <authorList>
            <person name="Poehlein A."/>
            <person name="Andreesen J.R."/>
            <person name="Daniel R."/>
        </authorList>
    </citation>
    <scope>NUCLEOTIDE SEQUENCE [LARGE SCALE GENOMIC DNA]</scope>
    <source>
        <strain evidence="6 7">DSM 3953</strain>
    </source>
</reference>
<dbReference type="InterPro" id="IPR050062">
    <property type="entry name" value="Pro-tRNA_synthetase"/>
</dbReference>
<evidence type="ECO:0000313" key="7">
    <source>
        <dbReference type="Proteomes" id="UP000019591"/>
    </source>
</evidence>
<dbReference type="InterPro" id="IPR044140">
    <property type="entry name" value="ProRS_anticodon_short"/>
</dbReference>
<dbReference type="InterPro" id="IPR045864">
    <property type="entry name" value="aa-tRNA-synth_II/BPL/LPL"/>
</dbReference>
<dbReference type="AlphaFoldDB" id="W8TGY9"/>
<dbReference type="PANTHER" id="PTHR42753">
    <property type="entry name" value="MITOCHONDRIAL RIBOSOME PROTEIN L39/PROLYL-TRNA LIGASE FAMILY MEMBER"/>
    <property type="match status" value="1"/>
</dbReference>
<dbReference type="PANTHER" id="PTHR42753:SF2">
    <property type="entry name" value="PROLINE--TRNA LIGASE"/>
    <property type="match status" value="1"/>
</dbReference>
<dbReference type="SUPFAM" id="SSF52954">
    <property type="entry name" value="Class II aaRS ABD-related"/>
    <property type="match status" value="1"/>
</dbReference>
<dbReference type="Pfam" id="PF03129">
    <property type="entry name" value="HGTP_anticodon"/>
    <property type="match status" value="1"/>
</dbReference>
<dbReference type="GO" id="GO:0140096">
    <property type="term" value="F:catalytic activity, acting on a protein"/>
    <property type="evidence" value="ECO:0007669"/>
    <property type="project" value="UniProtKB-ARBA"/>
</dbReference>
<dbReference type="STRING" id="1286171.EAL2_c01330"/>
<evidence type="ECO:0000256" key="1">
    <source>
        <dbReference type="ARBA" id="ARBA00022490"/>
    </source>
</evidence>
<dbReference type="Proteomes" id="UP000019591">
    <property type="component" value="Chromosome"/>
</dbReference>
<dbReference type="GO" id="GO:0006433">
    <property type="term" value="P:prolyl-tRNA aminoacylation"/>
    <property type="evidence" value="ECO:0007669"/>
    <property type="project" value="TreeGrafter"/>
</dbReference>
<dbReference type="CDD" id="cd04334">
    <property type="entry name" value="ProRS-INS"/>
    <property type="match status" value="1"/>
</dbReference>
<dbReference type="InterPro" id="IPR036754">
    <property type="entry name" value="YbaK/aa-tRNA-synt-asso_dom_sf"/>
</dbReference>
<evidence type="ECO:0000259" key="4">
    <source>
        <dbReference type="Pfam" id="PF03129"/>
    </source>
</evidence>
<keyword evidence="2" id="KW-0547">Nucleotide-binding</keyword>
<dbReference type="PATRIC" id="fig|1286171.3.peg.100"/>
<dbReference type="InterPro" id="IPR007214">
    <property type="entry name" value="YbaK/aa-tRNA-synth-assoc-dom"/>
</dbReference>
<dbReference type="Gene3D" id="3.90.960.10">
    <property type="entry name" value="YbaK/aminoacyl-tRNA synthetase-associated domain"/>
    <property type="match status" value="1"/>
</dbReference>
<evidence type="ECO:0000259" key="5">
    <source>
        <dbReference type="Pfam" id="PF04073"/>
    </source>
</evidence>